<organism evidence="2 3">
    <name type="scientific">Candidatus Harrisonbacteria bacterium CG10_big_fil_rev_8_21_14_0_10_49_15</name>
    <dbReference type="NCBI Taxonomy" id="1974587"/>
    <lineage>
        <taxon>Bacteria</taxon>
        <taxon>Candidatus Harrisoniibacteriota</taxon>
    </lineage>
</organism>
<dbReference type="AlphaFoldDB" id="A0A2H0UJQ7"/>
<feature type="non-terminal residue" evidence="2">
    <location>
        <position position="186"/>
    </location>
</feature>
<feature type="transmembrane region" description="Helical" evidence="1">
    <location>
        <begin position="57"/>
        <end position="77"/>
    </location>
</feature>
<accession>A0A2H0UJQ7</accession>
<proteinExistence type="predicted"/>
<evidence type="ECO:0000313" key="2">
    <source>
        <dbReference type="EMBL" id="PIR86634.1"/>
    </source>
</evidence>
<feature type="transmembrane region" description="Helical" evidence="1">
    <location>
        <begin position="110"/>
        <end position="135"/>
    </location>
</feature>
<dbReference type="Gene3D" id="1.20.1250.20">
    <property type="entry name" value="MFS general substrate transporter like domains"/>
    <property type="match status" value="1"/>
</dbReference>
<keyword evidence="1" id="KW-1133">Transmembrane helix</keyword>
<dbReference type="SUPFAM" id="SSF103473">
    <property type="entry name" value="MFS general substrate transporter"/>
    <property type="match status" value="1"/>
</dbReference>
<evidence type="ECO:0000256" key="1">
    <source>
        <dbReference type="SAM" id="Phobius"/>
    </source>
</evidence>
<keyword evidence="1" id="KW-0812">Transmembrane</keyword>
<dbReference type="Proteomes" id="UP000229526">
    <property type="component" value="Unassembled WGS sequence"/>
</dbReference>
<sequence>MQLWNFYHQNKLHQLAHSNFWQVEFAIWLHLFARSIISIFIPILLLQTGYSLGDVMFYYFVFTAVNVPFNFFARSFVKAKGARLTLMFATATIILFFLGLYTLAADNWLLFIGLALLAALYDALYWVAHLYLFLASDTNKTNSAKDTSILYIVKQVAGLLGPAVGALILIFSGNQFLIATSIIFFA</sequence>
<gene>
    <name evidence="2" type="ORF">COU11_04685</name>
</gene>
<evidence type="ECO:0008006" key="4">
    <source>
        <dbReference type="Google" id="ProtNLM"/>
    </source>
</evidence>
<comment type="caution">
    <text evidence="2">The sequence shown here is derived from an EMBL/GenBank/DDBJ whole genome shotgun (WGS) entry which is preliminary data.</text>
</comment>
<dbReference type="EMBL" id="PFBD01000029">
    <property type="protein sequence ID" value="PIR86634.1"/>
    <property type="molecule type" value="Genomic_DNA"/>
</dbReference>
<feature type="transmembrane region" description="Helical" evidence="1">
    <location>
        <begin position="84"/>
        <end position="104"/>
    </location>
</feature>
<feature type="transmembrane region" description="Helical" evidence="1">
    <location>
        <begin position="156"/>
        <end position="185"/>
    </location>
</feature>
<keyword evidence="1" id="KW-0472">Membrane</keyword>
<reference evidence="3" key="1">
    <citation type="submission" date="2017-09" db="EMBL/GenBank/DDBJ databases">
        <title>Depth-based differentiation of microbial function through sediment-hosted aquifers and enrichment of novel symbionts in the deep terrestrial subsurface.</title>
        <authorList>
            <person name="Probst A.J."/>
            <person name="Ladd B."/>
            <person name="Jarett J.K."/>
            <person name="Geller-Mcgrath D.E."/>
            <person name="Sieber C.M.K."/>
            <person name="Emerson J.B."/>
            <person name="Anantharaman K."/>
            <person name="Thomas B.C."/>
            <person name="Malmstrom R."/>
            <person name="Stieglmeier M."/>
            <person name="Klingl A."/>
            <person name="Woyke T."/>
            <person name="Ryan C.M."/>
            <person name="Banfield J.F."/>
        </authorList>
    </citation>
    <scope>NUCLEOTIDE SEQUENCE [LARGE SCALE GENOMIC DNA]</scope>
</reference>
<feature type="transmembrane region" description="Helical" evidence="1">
    <location>
        <begin position="21"/>
        <end position="45"/>
    </location>
</feature>
<name>A0A2H0UJQ7_9BACT</name>
<dbReference type="InterPro" id="IPR036259">
    <property type="entry name" value="MFS_trans_sf"/>
</dbReference>
<evidence type="ECO:0000313" key="3">
    <source>
        <dbReference type="Proteomes" id="UP000229526"/>
    </source>
</evidence>
<protein>
    <recommendedName>
        <fullName evidence="4">Major facilitator superfamily (MFS) profile domain-containing protein</fullName>
    </recommendedName>
</protein>